<proteinExistence type="predicted"/>
<name>A0A9X3SF64_9ACTN</name>
<evidence type="ECO:0000313" key="1">
    <source>
        <dbReference type="EMBL" id="MDA0566608.1"/>
    </source>
</evidence>
<gene>
    <name evidence="1" type="ORF">LG943_20165</name>
</gene>
<dbReference type="Proteomes" id="UP001140076">
    <property type="component" value="Unassembled WGS sequence"/>
</dbReference>
<protein>
    <submittedName>
        <fullName evidence="1">Uncharacterized protein</fullName>
    </submittedName>
</protein>
<sequence length="84" mass="9572">MSDWTWGFEPPDLGTTLPSEILAEIERIATELAYMGHDADQVGKPHRPSSTLRYFPLANGRGFFCFMLAHHLQEIVIVQVTVWK</sequence>
<comment type="caution">
    <text evidence="1">The sequence shown here is derived from an EMBL/GenBank/DDBJ whole genome shotgun (WGS) entry which is preliminary data.</text>
</comment>
<accession>A0A9X3SF64</accession>
<evidence type="ECO:0000313" key="2">
    <source>
        <dbReference type="Proteomes" id="UP001140076"/>
    </source>
</evidence>
<dbReference type="AlphaFoldDB" id="A0A9X3SF64"/>
<organism evidence="1 2">
    <name type="scientific">Streptomonospora mangrovi</name>
    <dbReference type="NCBI Taxonomy" id="2883123"/>
    <lineage>
        <taxon>Bacteria</taxon>
        <taxon>Bacillati</taxon>
        <taxon>Actinomycetota</taxon>
        <taxon>Actinomycetes</taxon>
        <taxon>Streptosporangiales</taxon>
        <taxon>Nocardiopsidaceae</taxon>
        <taxon>Streptomonospora</taxon>
    </lineage>
</organism>
<keyword evidence="2" id="KW-1185">Reference proteome</keyword>
<dbReference type="EMBL" id="JAJAQC010000038">
    <property type="protein sequence ID" value="MDA0566608.1"/>
    <property type="molecule type" value="Genomic_DNA"/>
</dbReference>
<reference evidence="1" key="1">
    <citation type="submission" date="2021-10" db="EMBL/GenBank/DDBJ databases">
        <title>Streptomonospora sp. nov., isolated from mangrove soil.</title>
        <authorList>
            <person name="Chen X."/>
            <person name="Ge X."/>
            <person name="Liu W."/>
        </authorList>
    </citation>
    <scope>NUCLEOTIDE SEQUENCE</scope>
    <source>
        <strain evidence="1">S1-112</strain>
    </source>
</reference>
<dbReference type="RefSeq" id="WP_270073865.1">
    <property type="nucleotide sequence ID" value="NZ_JAJAQC010000038.1"/>
</dbReference>